<evidence type="ECO:0000313" key="1">
    <source>
        <dbReference type="EMBL" id="AQZ27138.1"/>
    </source>
</evidence>
<gene>
    <name evidence="1" type="ORF">RG2014_063</name>
</gene>
<dbReference type="Proteomes" id="UP000030040">
    <property type="component" value="Segment"/>
</dbReference>
<dbReference type="KEGG" id="vg:31355493"/>
<organism evidence="1 2">
    <name type="scientific">Delftia phage RG-2014</name>
    <dbReference type="NCBI Taxonomy" id="1563661"/>
    <lineage>
        <taxon>Viruses</taxon>
        <taxon>Duplodnaviria</taxon>
        <taxon>Heunggongvirae</taxon>
        <taxon>Uroviricota</taxon>
        <taxon>Caudoviricetes</taxon>
        <taxon>Schitoviridae</taxon>
        <taxon>Dendoorenvirus</taxon>
        <taxon>Dendoorenvirus RG2014</taxon>
    </lineage>
</organism>
<name>A0A1U9XRD0_9CAUD</name>
<keyword evidence="2" id="KW-1185">Reference proteome</keyword>
<proteinExistence type="predicted"/>
<accession>A0A1U9XRD0</accession>
<protein>
    <submittedName>
        <fullName evidence="1">Uncharacterized protein</fullName>
    </submittedName>
</protein>
<dbReference type="RefSeq" id="YP_009351923.1">
    <property type="nucleotide sequence ID" value="NC_027348.2"/>
</dbReference>
<evidence type="ECO:0000313" key="2">
    <source>
        <dbReference type="Proteomes" id="UP000030040"/>
    </source>
</evidence>
<sequence>MDGLLKLIGIVCIVMWIAGEVIPGWHCHIIFGGDEFAAEAHETMAREIRAKLNQGESNE</sequence>
<dbReference type="GeneID" id="31355493"/>
<dbReference type="EMBL" id="KM879221">
    <property type="protein sequence ID" value="AQZ27138.1"/>
    <property type="molecule type" value="Genomic_DNA"/>
</dbReference>
<reference evidence="2" key="1">
    <citation type="submission" date="2014-10" db="EMBL/GenBank/DDBJ databases">
        <title>Draft genome sequence of lytic bacteriophage specific to a multidrug resistant bacterium Delftia tsuruhatensis ARB-1.</title>
        <authorList>
            <person name="Bhattacharjee A.S."/>
            <person name="Motlagh A.M."/>
            <person name="Goel R."/>
        </authorList>
    </citation>
    <scope>NUCLEOTIDE SEQUENCE [LARGE SCALE GENOMIC DNA]</scope>
</reference>